<dbReference type="PANTHER" id="PTHR12866:SF2">
    <property type="entry name" value="UBIQUITIN-LIKE-CONJUGATING ENZYME ATG3"/>
    <property type="match status" value="1"/>
</dbReference>
<keyword evidence="4" id="KW-0813">Transport</keyword>
<evidence type="ECO:0000256" key="8">
    <source>
        <dbReference type="ARBA" id="ARBA00023006"/>
    </source>
</evidence>
<accession>A0AAF3EE30</accession>
<dbReference type="GO" id="GO:0000045">
    <property type="term" value="P:autophagosome assembly"/>
    <property type="evidence" value="ECO:0007669"/>
    <property type="project" value="TreeGrafter"/>
</dbReference>
<dbReference type="Proteomes" id="UP000887575">
    <property type="component" value="Unassembled WGS sequence"/>
</dbReference>
<dbReference type="GO" id="GO:0005829">
    <property type="term" value="C:cytosol"/>
    <property type="evidence" value="ECO:0007669"/>
    <property type="project" value="TreeGrafter"/>
</dbReference>
<dbReference type="AlphaFoldDB" id="A0AAF3EE30"/>
<keyword evidence="7" id="KW-0653">Protein transport</keyword>
<name>A0AAF3EE30_9BILA</name>
<keyword evidence="8" id="KW-0072">Autophagy</keyword>
<keyword evidence="5" id="KW-0963">Cytoplasm</keyword>
<evidence type="ECO:0000256" key="1">
    <source>
        <dbReference type="ARBA" id="ARBA00004496"/>
    </source>
</evidence>
<evidence type="ECO:0000256" key="9">
    <source>
        <dbReference type="ARBA" id="ARBA00034553"/>
    </source>
</evidence>
<comment type="subcellular location">
    <subcellularLocation>
        <location evidence="1">Cytoplasm</location>
    </subcellularLocation>
</comment>
<proteinExistence type="inferred from homology"/>
<keyword evidence="10" id="KW-1185">Reference proteome</keyword>
<dbReference type="Pfam" id="PF03987">
    <property type="entry name" value="Autophagy_act_C"/>
    <property type="match status" value="1"/>
</dbReference>
<dbReference type="Gene3D" id="3.30.1460.50">
    <property type="match status" value="1"/>
</dbReference>
<dbReference type="InterPro" id="IPR007135">
    <property type="entry name" value="Atg3/Atg10"/>
</dbReference>
<sequence length="297" mass="34199">MDSLKNRLTQMAIGAAEKFTPILKESKFRETGVLTPEEFIVAGDHLVHHCATWQWAKADASKKRDYLPDEKQFLITRNVPCRKRCRQMEYDPQQEKVLTSQEIGAEEGFAGDEDSGWVDTHHYNQESNAALELDKDVKEEDDDEEVDLDNLVESGGLEDADTNRFVAKREIMGSAEVEHPRTYDLHITYDKYYQVPRLWLGGYNENRRPLTTDEMNEDFSADHANKTITIETHPHIDGPPMASIHPCRHAETMKRLIDQLTENGKDLGVHQYMLVFLKFVQAVIPTIDYDYTKSIQL</sequence>
<protein>
    <recommendedName>
        <fullName evidence="3">Ubiquitin-like-conjugating enzyme ATG3</fullName>
    </recommendedName>
    <alternativeName>
        <fullName evidence="9">Autophagy-related protein 3</fullName>
    </alternativeName>
</protein>
<evidence type="ECO:0000256" key="6">
    <source>
        <dbReference type="ARBA" id="ARBA00022786"/>
    </source>
</evidence>
<evidence type="ECO:0000256" key="7">
    <source>
        <dbReference type="ARBA" id="ARBA00022927"/>
    </source>
</evidence>
<dbReference type="GO" id="GO:0044804">
    <property type="term" value="P:nucleophagy"/>
    <property type="evidence" value="ECO:0007669"/>
    <property type="project" value="TreeGrafter"/>
</dbReference>
<dbReference type="GO" id="GO:0000422">
    <property type="term" value="P:autophagy of mitochondrion"/>
    <property type="evidence" value="ECO:0007669"/>
    <property type="project" value="TreeGrafter"/>
</dbReference>
<keyword evidence="6" id="KW-0833">Ubl conjugation pathway</keyword>
<evidence type="ECO:0000256" key="2">
    <source>
        <dbReference type="ARBA" id="ARBA00007683"/>
    </source>
</evidence>
<evidence type="ECO:0000313" key="11">
    <source>
        <dbReference type="WBParaSite" id="MBELARI_LOCUS12229.1"/>
    </source>
</evidence>
<dbReference type="PANTHER" id="PTHR12866">
    <property type="entry name" value="UBIQUITIN-LIKE-CONJUGATING ENZYME ATG3"/>
    <property type="match status" value="1"/>
</dbReference>
<organism evidence="10 11">
    <name type="scientific">Mesorhabditis belari</name>
    <dbReference type="NCBI Taxonomy" id="2138241"/>
    <lineage>
        <taxon>Eukaryota</taxon>
        <taxon>Metazoa</taxon>
        <taxon>Ecdysozoa</taxon>
        <taxon>Nematoda</taxon>
        <taxon>Chromadorea</taxon>
        <taxon>Rhabditida</taxon>
        <taxon>Rhabditina</taxon>
        <taxon>Rhabditomorpha</taxon>
        <taxon>Rhabditoidea</taxon>
        <taxon>Rhabditidae</taxon>
        <taxon>Mesorhabditinae</taxon>
        <taxon>Mesorhabditis</taxon>
    </lineage>
</organism>
<evidence type="ECO:0000256" key="4">
    <source>
        <dbReference type="ARBA" id="ARBA00022448"/>
    </source>
</evidence>
<reference evidence="11" key="1">
    <citation type="submission" date="2024-02" db="UniProtKB">
        <authorList>
            <consortium name="WormBaseParasite"/>
        </authorList>
    </citation>
    <scope>IDENTIFICATION</scope>
</reference>
<dbReference type="GO" id="GO:0019776">
    <property type="term" value="F:Atg8-family ligase activity"/>
    <property type="evidence" value="ECO:0007669"/>
    <property type="project" value="TreeGrafter"/>
</dbReference>
<dbReference type="GO" id="GO:0061723">
    <property type="term" value="P:glycophagy"/>
    <property type="evidence" value="ECO:0007669"/>
    <property type="project" value="TreeGrafter"/>
</dbReference>
<evidence type="ECO:0000256" key="3">
    <source>
        <dbReference type="ARBA" id="ARBA00017573"/>
    </source>
</evidence>
<dbReference type="GO" id="GO:0015031">
    <property type="term" value="P:protein transport"/>
    <property type="evidence" value="ECO:0007669"/>
    <property type="project" value="UniProtKB-KW"/>
</dbReference>
<evidence type="ECO:0000256" key="5">
    <source>
        <dbReference type="ARBA" id="ARBA00022490"/>
    </source>
</evidence>
<dbReference type="WBParaSite" id="MBELARI_LOCUS12229.1">
    <property type="protein sequence ID" value="MBELARI_LOCUS12229.1"/>
    <property type="gene ID" value="MBELARI_LOCUS12229"/>
</dbReference>
<evidence type="ECO:0000313" key="10">
    <source>
        <dbReference type="Proteomes" id="UP000887575"/>
    </source>
</evidence>
<dbReference type="FunFam" id="3.30.1460.50:FF:000003">
    <property type="entry name" value="Autophagy-related protein 3"/>
    <property type="match status" value="1"/>
</dbReference>
<comment type="similarity">
    <text evidence="2">Belongs to the ATG3 family.</text>
</comment>
<dbReference type="GO" id="GO:0000407">
    <property type="term" value="C:phagophore assembly site"/>
    <property type="evidence" value="ECO:0007669"/>
    <property type="project" value="TreeGrafter"/>
</dbReference>